<dbReference type="AlphaFoldDB" id="A0A7R7EIL6"/>
<dbReference type="InterPro" id="IPR027417">
    <property type="entry name" value="P-loop_NTPase"/>
</dbReference>
<sequence>MSNGVMIAVWGNQGSGKTTMSAKLALELVNQKKEVLLILTDTAAPDMKILFPFQKEFQTMGHLWTTPNCRASQIYKVCIPTRFRELGVLGYKPGENIFSFPDYTKESIVRVYMELKNMVDYIIVDCVSEFGYNVLTTVALEMSDYVIRLGEATPKAFSFFDSNLPLLSDSRYQKENHIRVLSKIKSYQAKDVAVSKYGMDAELPYLEEIELQMLEGRLLENDSSKSCLNYKNGIERIMQMIQKNDHVVEEKSQEGHELELPQKAKNQKEEKKQREKIPKEHKKLSLKIPRKRSDVIE</sequence>
<dbReference type="SUPFAM" id="SSF52540">
    <property type="entry name" value="P-loop containing nucleoside triphosphate hydrolases"/>
    <property type="match status" value="1"/>
</dbReference>
<evidence type="ECO:0000313" key="3">
    <source>
        <dbReference type="EMBL" id="BCN29531.1"/>
    </source>
</evidence>
<dbReference type="Pfam" id="PF13614">
    <property type="entry name" value="AAA_31"/>
    <property type="match status" value="1"/>
</dbReference>
<dbReference type="Proteomes" id="UP000595897">
    <property type="component" value="Chromosome"/>
</dbReference>
<dbReference type="GO" id="GO:0005525">
    <property type="term" value="F:GTP binding"/>
    <property type="evidence" value="ECO:0007669"/>
    <property type="project" value="UniProtKB-KW"/>
</dbReference>
<dbReference type="RefSeq" id="WP_271714802.1">
    <property type="nucleotide sequence ID" value="NZ_AP024169.1"/>
</dbReference>
<organism evidence="3 4">
    <name type="scientific">Anaeromicropila herbilytica</name>
    <dbReference type="NCBI Taxonomy" id="2785025"/>
    <lineage>
        <taxon>Bacteria</taxon>
        <taxon>Bacillati</taxon>
        <taxon>Bacillota</taxon>
        <taxon>Clostridia</taxon>
        <taxon>Lachnospirales</taxon>
        <taxon>Lachnospiraceae</taxon>
        <taxon>Anaeromicropila</taxon>
    </lineage>
</organism>
<evidence type="ECO:0000259" key="2">
    <source>
        <dbReference type="Pfam" id="PF13614"/>
    </source>
</evidence>
<feature type="compositionally biased region" description="Basic residues" evidence="1">
    <location>
        <begin position="279"/>
        <end position="290"/>
    </location>
</feature>
<name>A0A7R7EIL6_9FIRM</name>
<protein>
    <submittedName>
        <fullName evidence="3">ATPase AAA</fullName>
    </submittedName>
</protein>
<dbReference type="InterPro" id="IPR025669">
    <property type="entry name" value="AAA_dom"/>
</dbReference>
<accession>A0A7R7EIL6</accession>
<dbReference type="Gene3D" id="3.40.50.300">
    <property type="entry name" value="P-loop containing nucleotide triphosphate hydrolases"/>
    <property type="match status" value="1"/>
</dbReference>
<feature type="domain" description="AAA" evidence="2">
    <location>
        <begin position="7"/>
        <end position="147"/>
    </location>
</feature>
<keyword evidence="4" id="KW-1185">Reference proteome</keyword>
<proteinExistence type="predicted"/>
<feature type="compositionally biased region" description="Basic and acidic residues" evidence="1">
    <location>
        <begin position="247"/>
        <end position="278"/>
    </location>
</feature>
<gene>
    <name evidence="3" type="ORF">bsdtb5_08260</name>
</gene>
<reference evidence="3 4" key="1">
    <citation type="submission" date="2020-11" db="EMBL/GenBank/DDBJ databases">
        <title>Draft genome sequencing of a Lachnospiraceae strain isolated from anoxic soil subjected to BSD treatment.</title>
        <authorList>
            <person name="Uek A."/>
            <person name="Tonouchi A."/>
        </authorList>
    </citation>
    <scope>NUCLEOTIDE SEQUENCE [LARGE SCALE GENOMIC DNA]</scope>
    <source>
        <strain evidence="3 4">TB5</strain>
    </source>
</reference>
<feature type="region of interest" description="Disordered" evidence="1">
    <location>
        <begin position="247"/>
        <end position="297"/>
    </location>
</feature>
<evidence type="ECO:0000313" key="4">
    <source>
        <dbReference type="Proteomes" id="UP000595897"/>
    </source>
</evidence>
<dbReference type="GO" id="GO:0006614">
    <property type="term" value="P:SRP-dependent cotranslational protein targeting to membrane"/>
    <property type="evidence" value="ECO:0007669"/>
    <property type="project" value="InterPro"/>
</dbReference>
<dbReference type="EMBL" id="AP024169">
    <property type="protein sequence ID" value="BCN29531.1"/>
    <property type="molecule type" value="Genomic_DNA"/>
</dbReference>
<evidence type="ECO:0000256" key="1">
    <source>
        <dbReference type="SAM" id="MobiDB-lite"/>
    </source>
</evidence>
<dbReference type="KEGG" id="ahb:bsdtb5_08260"/>